<proteinExistence type="inferred from homology"/>
<dbReference type="Gene3D" id="1.20.120.1760">
    <property type="match status" value="1"/>
</dbReference>
<name>A0A843AME8_METAZ</name>
<keyword evidence="3" id="KW-1133">Transmembrane helix</keyword>
<dbReference type="GO" id="GO:0016020">
    <property type="term" value="C:membrane"/>
    <property type="evidence" value="ECO:0007669"/>
    <property type="project" value="InterPro"/>
</dbReference>
<gene>
    <name evidence="4" type="ORF">ISP01_03770</name>
</gene>
<dbReference type="Pfam" id="PF01066">
    <property type="entry name" value="CDP-OH_P_transf"/>
    <property type="match status" value="1"/>
</dbReference>
<dbReference type="PROSITE" id="PS00379">
    <property type="entry name" value="CDP_ALCOHOL_P_TRANSF"/>
    <property type="match status" value="1"/>
</dbReference>
<dbReference type="EMBL" id="JADIIN010000028">
    <property type="protein sequence ID" value="MBF4468499.1"/>
    <property type="molecule type" value="Genomic_DNA"/>
</dbReference>
<dbReference type="GO" id="GO:0008654">
    <property type="term" value="P:phospholipid biosynthetic process"/>
    <property type="evidence" value="ECO:0007669"/>
    <property type="project" value="InterPro"/>
</dbReference>
<dbReference type="GO" id="GO:0016780">
    <property type="term" value="F:phosphotransferase activity, for other substituted phosphate groups"/>
    <property type="evidence" value="ECO:0007669"/>
    <property type="project" value="InterPro"/>
</dbReference>
<feature type="transmembrane region" description="Helical" evidence="3">
    <location>
        <begin position="136"/>
        <end position="162"/>
    </location>
</feature>
<comment type="caution">
    <text evidence="4">The sequence shown here is derived from an EMBL/GenBank/DDBJ whole genome shotgun (WGS) entry which is preliminary data.</text>
</comment>
<feature type="transmembrane region" description="Helical" evidence="3">
    <location>
        <begin position="69"/>
        <end position="89"/>
    </location>
</feature>
<organism evidence="4 5">
    <name type="scientific">Methanobrevibacter arboriphilus</name>
    <dbReference type="NCBI Taxonomy" id="39441"/>
    <lineage>
        <taxon>Archaea</taxon>
        <taxon>Methanobacteriati</taxon>
        <taxon>Methanobacteriota</taxon>
        <taxon>Methanomada group</taxon>
        <taxon>Methanobacteria</taxon>
        <taxon>Methanobacteriales</taxon>
        <taxon>Methanobacteriaceae</taxon>
        <taxon>Methanobrevibacter</taxon>
    </lineage>
</organism>
<evidence type="ECO:0000256" key="3">
    <source>
        <dbReference type="SAM" id="Phobius"/>
    </source>
</evidence>
<feature type="transmembrane region" description="Helical" evidence="3">
    <location>
        <begin position="12"/>
        <end position="32"/>
    </location>
</feature>
<keyword evidence="3" id="KW-0472">Membrane</keyword>
<dbReference type="InterPro" id="IPR048254">
    <property type="entry name" value="CDP_ALCOHOL_P_TRANSF_CS"/>
</dbReference>
<dbReference type="AlphaFoldDB" id="A0A843AME8"/>
<feature type="transmembrane region" description="Helical" evidence="3">
    <location>
        <begin position="95"/>
        <end position="115"/>
    </location>
</feature>
<accession>A0A843AME8</accession>
<dbReference type="RefSeq" id="WP_278522342.1">
    <property type="nucleotide sequence ID" value="NZ_JADIIN010000028.1"/>
</dbReference>
<evidence type="ECO:0000256" key="2">
    <source>
        <dbReference type="RuleBase" id="RU003750"/>
    </source>
</evidence>
<keyword evidence="1 2" id="KW-0808">Transferase</keyword>
<comment type="similarity">
    <text evidence="2">Belongs to the CDP-alcohol phosphatidyltransferase class-I family.</text>
</comment>
<feature type="transmembrane region" description="Helical" evidence="3">
    <location>
        <begin position="38"/>
        <end position="57"/>
    </location>
</feature>
<dbReference type="InterPro" id="IPR043130">
    <property type="entry name" value="CDP-OH_PTrfase_TM_dom"/>
</dbReference>
<dbReference type="Proteomes" id="UP000658733">
    <property type="component" value="Unassembled WGS sequence"/>
</dbReference>
<evidence type="ECO:0000256" key="1">
    <source>
        <dbReference type="ARBA" id="ARBA00022679"/>
    </source>
</evidence>
<protein>
    <submittedName>
        <fullName evidence="4">CDP-alcohol phosphatidyltransferase family protein</fullName>
    </submittedName>
</protein>
<evidence type="ECO:0000313" key="5">
    <source>
        <dbReference type="Proteomes" id="UP000658733"/>
    </source>
</evidence>
<keyword evidence="3" id="KW-0812">Transmembrane</keyword>
<sequence>MIFQLTKNVPNILSLMRIMITIPFIFSLYDLIIGTGSIISFFLFSIIIISDVLDGYLARKLKCMSVFGANLDIFADIFYSFLSTTILYYLSVVPIWFLLIVIFKFLEFIITSKLLKNFKKINSTIYSETKKDNFLYFDWLGRSFGILTMLLPGLVCIIYLFSYQLIGIISYIIFILTIIAVSSTILRIIKIKIA</sequence>
<evidence type="ECO:0000313" key="4">
    <source>
        <dbReference type="EMBL" id="MBF4468499.1"/>
    </source>
</evidence>
<feature type="transmembrane region" description="Helical" evidence="3">
    <location>
        <begin position="168"/>
        <end position="189"/>
    </location>
</feature>
<dbReference type="InterPro" id="IPR000462">
    <property type="entry name" value="CDP-OH_P_trans"/>
</dbReference>
<reference evidence="4" key="1">
    <citation type="submission" date="2020-10" db="EMBL/GenBank/DDBJ databases">
        <title>Dehalococcoides mccartyi of a TCE/Cr reducing biochatode.</title>
        <authorList>
            <person name="Matturro B."/>
        </authorList>
    </citation>
    <scope>NUCLEOTIDE SEQUENCE</scope>
    <source>
        <strain evidence="4">Bin4</strain>
    </source>
</reference>